<feature type="compositionally biased region" description="Basic and acidic residues" evidence="1">
    <location>
        <begin position="8"/>
        <end position="19"/>
    </location>
</feature>
<feature type="region of interest" description="Disordered" evidence="1">
    <location>
        <begin position="1"/>
        <end position="114"/>
    </location>
</feature>
<sequence>MEGSNKPPGDDAPREVRSSEDEERPSVRTAATDGIVAVSSDDAAAATAGGHHDAAAADRETSPPRATTRVSQLVAERVTQFESPTSREGEKQHHQEHPRAAAPHVSARESQFEAHRYSRTDVAALDEEDLRLMTKEELKALVDHHYVALSRTQRTIVNTLLRRGIEPKKTLPKKSPPKPPKTPPQKANPPLSLREEIGPTTGLVSLPESSLCTNVLTVLSAIFAQGQWKHRATCAALQASGGNVRGVRVVEAQQIASRDTRREIKRTFYVPRPGASSNFVLEVFARRAV</sequence>
<keyword evidence="3" id="KW-1185">Reference proteome</keyword>
<evidence type="ECO:0000313" key="2">
    <source>
        <dbReference type="EMBL" id="KAJ8601361.1"/>
    </source>
</evidence>
<evidence type="ECO:0000313" key="3">
    <source>
        <dbReference type="Proteomes" id="UP001230188"/>
    </source>
</evidence>
<name>A0AAD7UAP1_9STRA</name>
<gene>
    <name evidence="2" type="ORF">CTAYLR_005007</name>
</gene>
<evidence type="ECO:0000256" key="1">
    <source>
        <dbReference type="SAM" id="MobiDB-lite"/>
    </source>
</evidence>
<proteinExistence type="predicted"/>
<accession>A0AAD7UAP1</accession>
<feature type="compositionally biased region" description="Pro residues" evidence="1">
    <location>
        <begin position="177"/>
        <end position="187"/>
    </location>
</feature>
<reference evidence="2" key="1">
    <citation type="submission" date="2023-01" db="EMBL/GenBank/DDBJ databases">
        <title>Metagenome sequencing of chrysophaentin producing Chrysophaeum taylorii.</title>
        <authorList>
            <person name="Davison J."/>
            <person name="Bewley C."/>
        </authorList>
    </citation>
    <scope>NUCLEOTIDE SEQUENCE</scope>
    <source>
        <strain evidence="2">NIES-1699</strain>
    </source>
</reference>
<feature type="compositionally biased region" description="Basic and acidic residues" evidence="1">
    <location>
        <begin position="50"/>
        <end position="62"/>
    </location>
</feature>
<feature type="region of interest" description="Disordered" evidence="1">
    <location>
        <begin position="162"/>
        <end position="193"/>
    </location>
</feature>
<protein>
    <submittedName>
        <fullName evidence="2">Uncharacterized protein</fullName>
    </submittedName>
</protein>
<feature type="compositionally biased region" description="Basic and acidic residues" evidence="1">
    <location>
        <begin position="85"/>
        <end position="99"/>
    </location>
</feature>
<organism evidence="2 3">
    <name type="scientific">Chrysophaeum taylorii</name>
    <dbReference type="NCBI Taxonomy" id="2483200"/>
    <lineage>
        <taxon>Eukaryota</taxon>
        <taxon>Sar</taxon>
        <taxon>Stramenopiles</taxon>
        <taxon>Ochrophyta</taxon>
        <taxon>Pelagophyceae</taxon>
        <taxon>Pelagomonadales</taxon>
        <taxon>Pelagomonadaceae</taxon>
        <taxon>Chrysophaeum</taxon>
    </lineage>
</organism>
<dbReference type="AlphaFoldDB" id="A0AAD7UAP1"/>
<dbReference type="Proteomes" id="UP001230188">
    <property type="component" value="Unassembled WGS sequence"/>
</dbReference>
<comment type="caution">
    <text evidence="2">The sequence shown here is derived from an EMBL/GenBank/DDBJ whole genome shotgun (WGS) entry which is preliminary data.</text>
</comment>
<feature type="compositionally biased region" description="Low complexity" evidence="1">
    <location>
        <begin position="36"/>
        <end position="49"/>
    </location>
</feature>
<dbReference type="EMBL" id="JAQMWT010000435">
    <property type="protein sequence ID" value="KAJ8601361.1"/>
    <property type="molecule type" value="Genomic_DNA"/>
</dbReference>